<organism evidence="13 14">
    <name type="scientific">Apiospora hydei</name>
    <dbReference type="NCBI Taxonomy" id="1337664"/>
    <lineage>
        <taxon>Eukaryota</taxon>
        <taxon>Fungi</taxon>
        <taxon>Dikarya</taxon>
        <taxon>Ascomycota</taxon>
        <taxon>Pezizomycotina</taxon>
        <taxon>Sordariomycetes</taxon>
        <taxon>Xylariomycetidae</taxon>
        <taxon>Amphisphaeriales</taxon>
        <taxon>Apiosporaceae</taxon>
        <taxon>Apiospora</taxon>
    </lineage>
</organism>
<dbReference type="EC" id="3.2.1.-" evidence="10"/>
<dbReference type="GO" id="GO:0016787">
    <property type="term" value="F:hydrolase activity"/>
    <property type="evidence" value="ECO:0007669"/>
    <property type="project" value="UniProtKB-KW"/>
</dbReference>
<dbReference type="InterPro" id="IPR036026">
    <property type="entry name" value="Seven-hairpin_glycosidases"/>
</dbReference>
<evidence type="ECO:0000313" key="13">
    <source>
        <dbReference type="EMBL" id="KAK8088164.1"/>
    </source>
</evidence>
<dbReference type="Proteomes" id="UP001433268">
    <property type="component" value="Unassembled WGS sequence"/>
</dbReference>
<gene>
    <name evidence="13" type="ORF">PG997_003125</name>
</gene>
<keyword evidence="12" id="KW-0812">Transmembrane</keyword>
<dbReference type="PANTHER" id="PTHR11742:SF55">
    <property type="entry name" value="ENDOPLASMIC RETICULUM MANNOSYL-OLIGOSACCHARIDE 1,2-ALPHA-MANNOSIDASE"/>
    <property type="match status" value="1"/>
</dbReference>
<comment type="caution">
    <text evidence="13">The sequence shown here is derived from an EMBL/GenBank/DDBJ whole genome shotgun (WGS) entry which is preliminary data.</text>
</comment>
<dbReference type="InterPro" id="IPR001382">
    <property type="entry name" value="Glyco_hydro_47"/>
</dbReference>
<comment type="catalytic activity">
    <reaction evidence="8">
        <text>N(4)-(alpha-D-Man-(1-&gt;2)-alpha-D-Man-(1-&gt;2)-alpha-D-Man-(1-&gt;3)-[alpha-D-Man-(1-&gt;3)-[alpha-D-Man-(1-&gt;2)-alpha-D-Man-(1-&gt;6)]-alpha-D-Man-(1-&gt;6)]-beta-D-Man-(1-&gt;4)-beta-D-GlcNAc-(1-&gt;4)-beta-D-GlcNAc)-L-asparaginyl-[protein] (N-glucan mannose isomer 8A1,2,3B1,3) + 3 H2O = N(4)-(alpha-D-Man-(1-&gt;3)-[alpha-D-Man-(1-&gt;3)-[alpha-D-Man-(1-&gt;6)]-alpha-D-Man-(1-&gt;6)]-beta-D-Man-(1-&gt;4)-beta-D-GlcNAc-(1-&gt;4)-beta-D-GlcNAc)-L-asparaginyl-[protein] (N-glucan mannose isomer 5A1,2) + 3 beta-D-mannose</text>
        <dbReference type="Rhea" id="RHEA:56028"/>
        <dbReference type="Rhea" id="RHEA-COMP:14358"/>
        <dbReference type="Rhea" id="RHEA-COMP:14367"/>
        <dbReference type="ChEBI" id="CHEBI:15377"/>
        <dbReference type="ChEBI" id="CHEBI:28563"/>
        <dbReference type="ChEBI" id="CHEBI:59087"/>
        <dbReference type="ChEBI" id="CHEBI:60628"/>
        <dbReference type="EC" id="3.2.1.113"/>
    </reaction>
</comment>
<keyword evidence="4" id="KW-0479">Metal-binding</keyword>
<keyword evidence="7" id="KW-1015">Disulfide bond</keyword>
<keyword evidence="12" id="KW-0472">Membrane</keyword>
<evidence type="ECO:0000256" key="8">
    <source>
        <dbReference type="ARBA" id="ARBA00047669"/>
    </source>
</evidence>
<accession>A0ABR1WYC8</accession>
<evidence type="ECO:0000256" key="2">
    <source>
        <dbReference type="ARBA" id="ARBA00004922"/>
    </source>
</evidence>
<comment type="pathway">
    <text evidence="2">Protein modification; protein glycosylation.</text>
</comment>
<protein>
    <recommendedName>
        <fullName evidence="10">alpha-1,2-Mannosidase</fullName>
        <ecNumber evidence="10">3.2.1.-</ecNumber>
    </recommendedName>
</protein>
<keyword evidence="10" id="KW-0326">Glycosidase</keyword>
<feature type="transmembrane region" description="Helical" evidence="12">
    <location>
        <begin position="53"/>
        <end position="71"/>
    </location>
</feature>
<comment type="cofactor">
    <cofactor evidence="1">
        <name>Ca(2+)</name>
        <dbReference type="ChEBI" id="CHEBI:29108"/>
    </cofactor>
</comment>
<comment type="similarity">
    <text evidence="3 10">Belongs to the glycosyl hydrolase 47 family.</text>
</comment>
<evidence type="ECO:0000256" key="1">
    <source>
        <dbReference type="ARBA" id="ARBA00001913"/>
    </source>
</evidence>
<feature type="region of interest" description="Disordered" evidence="11">
    <location>
        <begin position="239"/>
        <end position="259"/>
    </location>
</feature>
<evidence type="ECO:0000256" key="9">
    <source>
        <dbReference type="ARBA" id="ARBA00048605"/>
    </source>
</evidence>
<dbReference type="EMBL" id="JAQQWN010000004">
    <property type="protein sequence ID" value="KAK8088164.1"/>
    <property type="molecule type" value="Genomic_DNA"/>
</dbReference>
<dbReference type="RefSeq" id="XP_066671058.1">
    <property type="nucleotide sequence ID" value="XM_066807440.1"/>
</dbReference>
<sequence length="259" mass="29116">MAQTKEARLRKPSRSPGIRKETSGRAKEAAAASKIGRIRPAASASRWRRVRKALSLLGFIATLVFYISRWARDNALGFSHYKPSALVDWDYRREAVKQAFVTSWEGYVKDAWGKDVYRPRSHTGGYMSPKGLGWVIIDSLDTMMLMNLTEPLAAARKWLQCDLTWDQDQDVNTFETTIRMMGGLLSAHYLSTKLPDVASKRDSVYLAKAVDLADHLLAGFESRSGIPYASVNLGKRKGYRLMPTEARRPPPKPPPSSLR</sequence>
<evidence type="ECO:0000256" key="7">
    <source>
        <dbReference type="ARBA" id="ARBA00023157"/>
    </source>
</evidence>
<keyword evidence="12" id="KW-1133">Transmembrane helix</keyword>
<evidence type="ECO:0000256" key="11">
    <source>
        <dbReference type="SAM" id="MobiDB-lite"/>
    </source>
</evidence>
<dbReference type="InterPro" id="IPR050749">
    <property type="entry name" value="Glycosyl_Hydrolase_47"/>
</dbReference>
<evidence type="ECO:0000313" key="14">
    <source>
        <dbReference type="Proteomes" id="UP001433268"/>
    </source>
</evidence>
<dbReference type="PRINTS" id="PR00747">
    <property type="entry name" value="GLYHDRLASE47"/>
</dbReference>
<dbReference type="PANTHER" id="PTHR11742">
    <property type="entry name" value="MANNOSYL-OLIGOSACCHARIDE ALPHA-1,2-MANNOSIDASE-RELATED"/>
    <property type="match status" value="1"/>
</dbReference>
<feature type="region of interest" description="Disordered" evidence="11">
    <location>
        <begin position="1"/>
        <end position="32"/>
    </location>
</feature>
<evidence type="ECO:0000256" key="5">
    <source>
        <dbReference type="ARBA" id="ARBA00022801"/>
    </source>
</evidence>
<dbReference type="Pfam" id="PF01532">
    <property type="entry name" value="Glyco_hydro_47"/>
    <property type="match status" value="1"/>
</dbReference>
<evidence type="ECO:0000256" key="3">
    <source>
        <dbReference type="ARBA" id="ARBA00007658"/>
    </source>
</evidence>
<evidence type="ECO:0000256" key="12">
    <source>
        <dbReference type="SAM" id="Phobius"/>
    </source>
</evidence>
<reference evidence="13 14" key="1">
    <citation type="submission" date="2023-01" db="EMBL/GenBank/DDBJ databases">
        <title>Analysis of 21 Apiospora genomes using comparative genomics revels a genus with tremendous synthesis potential of carbohydrate active enzymes and secondary metabolites.</title>
        <authorList>
            <person name="Sorensen T."/>
        </authorList>
    </citation>
    <scope>NUCLEOTIDE SEQUENCE [LARGE SCALE GENOMIC DNA]</scope>
    <source>
        <strain evidence="13 14">CBS 114990</strain>
    </source>
</reference>
<feature type="compositionally biased region" description="Basic and acidic residues" evidence="11">
    <location>
        <begin position="18"/>
        <end position="28"/>
    </location>
</feature>
<evidence type="ECO:0000256" key="4">
    <source>
        <dbReference type="ARBA" id="ARBA00022723"/>
    </source>
</evidence>
<keyword evidence="6" id="KW-0106">Calcium</keyword>
<keyword evidence="5 10" id="KW-0378">Hydrolase</keyword>
<comment type="catalytic activity">
    <reaction evidence="9">
        <text>N(4)-(alpha-D-Man-(1-&gt;2)-alpha-D-Man-(1-&gt;2)-alpha-D-Man-(1-&gt;3)-[alpha-D-Man-(1-&gt;2)-alpha-D-Man-(1-&gt;3)-[alpha-D-Man-(1-&gt;2)-alpha-D-Man-(1-&gt;6)]-alpha-D-Man-(1-&gt;6)]-beta-D-Man-(1-&gt;4)-beta-D-GlcNAc-(1-&gt;4)-beta-D-GlcNAc)-L-asparaginyl-[protein] (N-glucan mannose isomer 9A1,2,3B1,2,3) + 4 H2O = N(4)-(alpha-D-Man-(1-&gt;3)-[alpha-D-Man-(1-&gt;3)-[alpha-D-Man-(1-&gt;6)]-alpha-D-Man-(1-&gt;6)]-beta-D-Man-(1-&gt;4)-beta-D-GlcNAc-(1-&gt;4)-beta-D-GlcNAc)-L-asparaginyl-[protein] (N-glucan mannose isomer 5A1,2) + 4 beta-D-mannose</text>
        <dbReference type="Rhea" id="RHEA:56008"/>
        <dbReference type="Rhea" id="RHEA-COMP:14356"/>
        <dbReference type="Rhea" id="RHEA-COMP:14367"/>
        <dbReference type="ChEBI" id="CHEBI:15377"/>
        <dbReference type="ChEBI" id="CHEBI:28563"/>
        <dbReference type="ChEBI" id="CHEBI:59087"/>
        <dbReference type="ChEBI" id="CHEBI:139493"/>
        <dbReference type="EC" id="3.2.1.113"/>
    </reaction>
</comment>
<name>A0ABR1WYC8_9PEZI</name>
<evidence type="ECO:0000256" key="10">
    <source>
        <dbReference type="RuleBase" id="RU361193"/>
    </source>
</evidence>
<evidence type="ECO:0000256" key="6">
    <source>
        <dbReference type="ARBA" id="ARBA00022837"/>
    </source>
</evidence>
<dbReference type="Gene3D" id="1.50.10.10">
    <property type="match status" value="1"/>
</dbReference>
<proteinExistence type="inferred from homology"/>
<keyword evidence="14" id="KW-1185">Reference proteome</keyword>
<dbReference type="SUPFAM" id="SSF48225">
    <property type="entry name" value="Seven-hairpin glycosidases"/>
    <property type="match status" value="1"/>
</dbReference>
<dbReference type="InterPro" id="IPR012341">
    <property type="entry name" value="6hp_glycosidase-like_sf"/>
</dbReference>
<dbReference type="GeneID" id="92040500"/>